<dbReference type="EMBL" id="CP003179">
    <property type="protein sequence ID" value="AEW06648.1"/>
    <property type="molecule type" value="Genomic_DNA"/>
</dbReference>
<accession>G8TSF6</accession>
<dbReference type="SMART" id="SM00450">
    <property type="entry name" value="RHOD"/>
    <property type="match status" value="2"/>
</dbReference>
<dbReference type="STRING" id="679936.Sulac_3202"/>
<dbReference type="InterPro" id="IPR001307">
    <property type="entry name" value="Thiosulphate_STrfase_CS"/>
</dbReference>
<reference evidence="3" key="1">
    <citation type="submission" date="2011-12" db="EMBL/GenBank/DDBJ databases">
        <title>The complete genome of chromosome of Sulfobacillus acidophilus DSM 10332.</title>
        <authorList>
            <person name="Lucas S."/>
            <person name="Han J."/>
            <person name="Lapidus A."/>
            <person name="Bruce D."/>
            <person name="Goodwin L."/>
            <person name="Pitluck S."/>
            <person name="Peters L."/>
            <person name="Kyrpides N."/>
            <person name="Mavromatis K."/>
            <person name="Ivanova N."/>
            <person name="Mikhailova N."/>
            <person name="Chertkov O."/>
            <person name="Saunders E."/>
            <person name="Detter J.C."/>
            <person name="Tapia R."/>
            <person name="Han C."/>
            <person name="Land M."/>
            <person name="Hauser L."/>
            <person name="Markowitz V."/>
            <person name="Cheng J.-F."/>
            <person name="Hugenholtz P."/>
            <person name="Woyke T."/>
            <person name="Wu D."/>
            <person name="Pukall R."/>
            <person name="Gehrich-Schroeter G."/>
            <person name="Schneider S."/>
            <person name="Klenk H.-P."/>
            <person name="Eisen J.A."/>
        </authorList>
    </citation>
    <scope>NUCLEOTIDE SEQUENCE [LARGE SCALE GENOMIC DNA]</scope>
    <source>
        <strain evidence="3">ATCC 700253 / DSM 10332 / NAL</strain>
    </source>
</reference>
<dbReference type="PANTHER" id="PTHR43031:SF1">
    <property type="entry name" value="PYRIDINE NUCLEOTIDE-DISULPHIDE OXIDOREDUCTASE"/>
    <property type="match status" value="1"/>
</dbReference>
<feature type="domain" description="Rhodanese" evidence="1">
    <location>
        <begin position="73"/>
        <end position="186"/>
    </location>
</feature>
<dbReference type="Pfam" id="PF00581">
    <property type="entry name" value="Rhodanese"/>
    <property type="match status" value="2"/>
</dbReference>
<dbReference type="InterPro" id="IPR001763">
    <property type="entry name" value="Rhodanese-like_dom"/>
</dbReference>
<dbReference type="AlphaFoldDB" id="G8TSF6"/>
<feature type="domain" description="Rhodanese" evidence="1">
    <location>
        <begin position="260"/>
        <end position="343"/>
    </location>
</feature>
<dbReference type="PANTHER" id="PTHR43031">
    <property type="entry name" value="FAD-DEPENDENT OXIDOREDUCTASE"/>
    <property type="match status" value="1"/>
</dbReference>
<evidence type="ECO:0000313" key="3">
    <source>
        <dbReference type="Proteomes" id="UP000005439"/>
    </source>
</evidence>
<dbReference type="InterPro" id="IPR036873">
    <property type="entry name" value="Rhodanese-like_dom_sf"/>
</dbReference>
<dbReference type="PROSITE" id="PS50206">
    <property type="entry name" value="RHODANESE_3"/>
    <property type="match status" value="2"/>
</dbReference>
<dbReference type="PATRIC" id="fig|679936.5.peg.3311"/>
<dbReference type="InterPro" id="IPR050229">
    <property type="entry name" value="GlpE_sulfurtransferase"/>
</dbReference>
<dbReference type="Gene3D" id="3.40.250.10">
    <property type="entry name" value="Rhodanese-like domain"/>
    <property type="match status" value="2"/>
</dbReference>
<reference evidence="2 3" key="2">
    <citation type="journal article" date="2012" name="Stand. Genomic Sci.">
        <title>Complete genome sequence of the moderately thermophilic mineral-sulfide-oxidizing firmicute Sulfobacillus acidophilus type strain (NAL(T)).</title>
        <authorList>
            <person name="Anderson I."/>
            <person name="Chertkov O."/>
            <person name="Chen A."/>
            <person name="Saunders E."/>
            <person name="Lapidus A."/>
            <person name="Nolan M."/>
            <person name="Lucas S."/>
            <person name="Hammon N."/>
            <person name="Deshpande S."/>
            <person name="Cheng J.F."/>
            <person name="Han C."/>
            <person name="Tapia R."/>
            <person name="Goodwin L.A."/>
            <person name="Pitluck S."/>
            <person name="Liolios K."/>
            <person name="Pagani I."/>
            <person name="Ivanova N."/>
            <person name="Mikhailova N."/>
            <person name="Pati A."/>
            <person name="Palaniappan K."/>
            <person name="Land M."/>
            <person name="Pan C."/>
            <person name="Rohde M."/>
            <person name="Pukall R."/>
            <person name="Goker M."/>
            <person name="Detter J.C."/>
            <person name="Woyke T."/>
            <person name="Bristow J."/>
            <person name="Eisen J.A."/>
            <person name="Markowitz V."/>
            <person name="Hugenholtz P."/>
            <person name="Kyrpides N.C."/>
            <person name="Klenk H.P."/>
            <person name="Mavromatis K."/>
        </authorList>
    </citation>
    <scope>NUCLEOTIDE SEQUENCE [LARGE SCALE GENOMIC DNA]</scope>
    <source>
        <strain evidence="3">ATCC 700253 / DSM 10332 / NAL</strain>
    </source>
</reference>
<organism evidence="2 3">
    <name type="scientific">Sulfobacillus acidophilus (strain ATCC 700253 / DSM 10332 / NAL)</name>
    <dbReference type="NCBI Taxonomy" id="679936"/>
    <lineage>
        <taxon>Bacteria</taxon>
        <taxon>Bacillati</taxon>
        <taxon>Bacillota</taxon>
        <taxon>Clostridia</taxon>
        <taxon>Eubacteriales</taxon>
        <taxon>Clostridiales Family XVII. Incertae Sedis</taxon>
        <taxon>Sulfobacillus</taxon>
    </lineage>
</organism>
<evidence type="ECO:0000313" key="2">
    <source>
        <dbReference type="EMBL" id="AEW06648.1"/>
    </source>
</evidence>
<name>G8TSF6_SULAD</name>
<gene>
    <name evidence="2" type="ordered locus">Sulac_3202</name>
</gene>
<keyword evidence="3" id="KW-1185">Reference proteome</keyword>
<dbReference type="GO" id="GO:0004792">
    <property type="term" value="F:thiosulfate-cyanide sulfurtransferase activity"/>
    <property type="evidence" value="ECO:0007669"/>
    <property type="project" value="InterPro"/>
</dbReference>
<evidence type="ECO:0000259" key="1">
    <source>
        <dbReference type="PROSITE" id="PS50206"/>
    </source>
</evidence>
<dbReference type="HOGENOM" id="CLU_775964_0_0_9"/>
<protein>
    <submittedName>
        <fullName evidence="2">Rhodanese-like protein</fullName>
    </submittedName>
</protein>
<proteinExistence type="predicted"/>
<dbReference type="SUPFAM" id="SSF52821">
    <property type="entry name" value="Rhodanese/Cell cycle control phosphatase"/>
    <property type="match status" value="2"/>
</dbReference>
<sequence>MKRLGVGGALFLLVGGVAAVLWWLTRSPGYGLPPNPYGLTASQEARVIRYFADAAHHQNYQISVTTLHQWLVDKRPVLMIDVRQPYGQMGYQSGHIPGAVNIPLQWMGEELEATRRYTRTLPFVTDAGTTRMDRITFFPLPRREPIVVMCYDGNGGEMTPVLLRLLGYSAYGLKDGVALWNPALNVWPARGTTGAGGDLPLATGASPVALKPAATGPDILGPALASRVSPFFTRLNHPYPAGYAFPWTILPGALYAALAAPHPPQVIDLRSPKAFQAGHIAGSVNIPFALLGGNLNRLNPHEPVVLVSQSLQSAAQANAVLRLLGYRSYVLKQGLASWNHQENHIPPPHHYPIVEGP</sequence>
<dbReference type="PROSITE" id="PS00380">
    <property type="entry name" value="RHODANESE_1"/>
    <property type="match status" value="1"/>
</dbReference>
<dbReference type="KEGG" id="sap:Sulac_3202"/>
<dbReference type="CDD" id="cd00158">
    <property type="entry name" value="RHOD"/>
    <property type="match status" value="2"/>
</dbReference>
<dbReference type="Proteomes" id="UP000005439">
    <property type="component" value="Chromosome"/>
</dbReference>